<evidence type="ECO:0000256" key="3">
    <source>
        <dbReference type="ARBA" id="ARBA00038396"/>
    </source>
</evidence>
<dbReference type="Pfam" id="PF13450">
    <property type="entry name" value="NAD_binding_8"/>
    <property type="match status" value="1"/>
</dbReference>
<dbReference type="Proteomes" id="UP001432060">
    <property type="component" value="Chromosome"/>
</dbReference>
<dbReference type="EMBL" id="CP109019">
    <property type="protein sequence ID" value="WUT80731.1"/>
    <property type="molecule type" value="Genomic_DNA"/>
</dbReference>
<proteinExistence type="inferred from homology"/>
<comment type="similarity">
    <text evidence="3">Belongs to the flavin-dependent halogenase family. Bacterial tryptophan halogenase subfamily.</text>
</comment>
<dbReference type="Gene3D" id="3.50.50.60">
    <property type="entry name" value="FAD/NAD(P)-binding domain"/>
    <property type="match status" value="1"/>
</dbReference>
<evidence type="ECO:0000256" key="2">
    <source>
        <dbReference type="ARBA" id="ARBA00023033"/>
    </source>
</evidence>
<dbReference type="InterPro" id="IPR036188">
    <property type="entry name" value="FAD/NAD-bd_sf"/>
</dbReference>
<dbReference type="Pfam" id="PF04820">
    <property type="entry name" value="Trp_halogenase"/>
    <property type="match status" value="1"/>
</dbReference>
<dbReference type="InterPro" id="IPR050816">
    <property type="entry name" value="Flavin-dep_Halogenase_NPB"/>
</dbReference>
<protein>
    <submittedName>
        <fullName evidence="4">Tryptophan 7-halogenase</fullName>
    </submittedName>
</protein>
<gene>
    <name evidence="4" type="ORF">OG515_00255</name>
</gene>
<dbReference type="InterPro" id="IPR006905">
    <property type="entry name" value="Flavin_halogenase"/>
</dbReference>
<keyword evidence="2" id="KW-0503">Monooxygenase</keyword>
<sequence>MHDERPGTETDVLVVGGGPAGATASALLARQGYEVTLLERSRFPRYHIGESLLPSLLPLLDLLGAREVVERHGFVRKTGAYYDWGGQEWALRFGGLGRSAQYSFQVVRSEFDQALLNHARAQGARVHEEVTARTVDFRDGRASAASWTSSDGTGGVISFRHLVDASGRAGLLSARQLRTRRFHDAFRNVATWGYWHRAAHIGAAPDGAICLFSLPDDGWFWAIPLHDGTLSVGLVTDKESFTAARQALGGTEAVYADRLRQCPALARLLTGADLVAPLRVESDYSYTADRFSGPGWFLAGDAACFLDPLLSTGVHLAMYSGLLAAASIAAVQRQDVAEAEAAAFHQGAYRHAYERLLILVGAFYDIHQGRDAHFRRAQTLSHRDQRPLRLDESFLHIVTGVEDLHDAQDDTVARLFAALREPIAGHPKVGLGGHGASLMTPWPTAPDQAVSGLRLVLEPHLGLQRQAHRPHR</sequence>
<dbReference type="PANTHER" id="PTHR43747">
    <property type="entry name" value="FAD-BINDING PROTEIN"/>
    <property type="match status" value="1"/>
</dbReference>
<dbReference type="PRINTS" id="PR00420">
    <property type="entry name" value="RNGMNOXGNASE"/>
</dbReference>
<evidence type="ECO:0000313" key="5">
    <source>
        <dbReference type="Proteomes" id="UP001432060"/>
    </source>
</evidence>
<evidence type="ECO:0000313" key="4">
    <source>
        <dbReference type="EMBL" id="WUT80731.1"/>
    </source>
</evidence>
<dbReference type="PANTHER" id="PTHR43747:SF5">
    <property type="entry name" value="FAD-BINDING DOMAIN-CONTAINING PROTEIN"/>
    <property type="match status" value="1"/>
</dbReference>
<name>A0ABZ1XB70_9ACTN</name>
<evidence type="ECO:0000256" key="1">
    <source>
        <dbReference type="ARBA" id="ARBA00023002"/>
    </source>
</evidence>
<accession>A0ABZ1XB70</accession>
<keyword evidence="5" id="KW-1185">Reference proteome</keyword>
<organism evidence="4 5">
    <name type="scientific">Streptomyces melanogenes</name>
    <dbReference type="NCBI Taxonomy" id="67326"/>
    <lineage>
        <taxon>Bacteria</taxon>
        <taxon>Bacillati</taxon>
        <taxon>Actinomycetota</taxon>
        <taxon>Actinomycetes</taxon>
        <taxon>Kitasatosporales</taxon>
        <taxon>Streptomycetaceae</taxon>
        <taxon>Streptomyces</taxon>
    </lineage>
</organism>
<keyword evidence="1" id="KW-0560">Oxidoreductase</keyword>
<reference evidence="4" key="1">
    <citation type="submission" date="2022-10" db="EMBL/GenBank/DDBJ databases">
        <title>The complete genomes of actinobacterial strains from the NBC collection.</title>
        <authorList>
            <person name="Joergensen T.S."/>
            <person name="Alvarez Arevalo M."/>
            <person name="Sterndorff E.B."/>
            <person name="Faurdal D."/>
            <person name="Vuksanovic O."/>
            <person name="Mourched A.-S."/>
            <person name="Charusanti P."/>
            <person name="Shaw S."/>
            <person name="Blin K."/>
            <person name="Weber T."/>
        </authorList>
    </citation>
    <scope>NUCLEOTIDE SEQUENCE</scope>
    <source>
        <strain evidence="4">NBC_00668</strain>
    </source>
</reference>
<dbReference type="RefSeq" id="WP_329394546.1">
    <property type="nucleotide sequence ID" value="NZ_CP109019.1"/>
</dbReference>
<dbReference type="SUPFAM" id="SSF51905">
    <property type="entry name" value="FAD/NAD(P)-binding domain"/>
    <property type="match status" value="1"/>
</dbReference>